<keyword evidence="8" id="KW-0350">Heme biosynthesis</keyword>
<feature type="transmembrane region" description="Helical" evidence="12">
    <location>
        <begin position="439"/>
        <end position="459"/>
    </location>
</feature>
<dbReference type="GO" id="GO:0120547">
    <property type="term" value="F:heme A synthase activity"/>
    <property type="evidence" value="ECO:0007669"/>
    <property type="project" value="UniProtKB-EC"/>
</dbReference>
<comment type="catalytic activity">
    <reaction evidence="11">
        <text>Fe(II)-heme o + 2 A + H2O = Fe(II)-heme a + 2 AH2</text>
        <dbReference type="Rhea" id="RHEA:63388"/>
        <dbReference type="ChEBI" id="CHEBI:13193"/>
        <dbReference type="ChEBI" id="CHEBI:15377"/>
        <dbReference type="ChEBI" id="CHEBI:17499"/>
        <dbReference type="ChEBI" id="CHEBI:60530"/>
        <dbReference type="ChEBI" id="CHEBI:61715"/>
        <dbReference type="EC" id="1.17.99.9"/>
    </reaction>
    <physiologicalReaction direction="left-to-right" evidence="11">
        <dbReference type="Rhea" id="RHEA:63389"/>
    </physiologicalReaction>
</comment>
<dbReference type="PANTHER" id="PTHR23289:SF2">
    <property type="entry name" value="CYTOCHROME C OXIDASE ASSEMBLY PROTEIN COX15 HOMOLOG"/>
    <property type="match status" value="1"/>
</dbReference>
<keyword evidence="4" id="KW-0479">Metal-binding</keyword>
<evidence type="ECO:0000256" key="2">
    <source>
        <dbReference type="ARBA" id="ARBA00004141"/>
    </source>
</evidence>
<dbReference type="InterPro" id="IPR023754">
    <property type="entry name" value="HemeA_Synthase_type2"/>
</dbReference>
<dbReference type="Proteomes" id="UP000094065">
    <property type="component" value="Unassembled WGS sequence"/>
</dbReference>
<evidence type="ECO:0000256" key="12">
    <source>
        <dbReference type="SAM" id="Phobius"/>
    </source>
</evidence>
<organism evidence="13 14">
    <name type="scientific">Cryptococcus amylolentus CBS 6039</name>
    <dbReference type="NCBI Taxonomy" id="1295533"/>
    <lineage>
        <taxon>Eukaryota</taxon>
        <taxon>Fungi</taxon>
        <taxon>Dikarya</taxon>
        <taxon>Basidiomycota</taxon>
        <taxon>Agaricomycotina</taxon>
        <taxon>Tremellomycetes</taxon>
        <taxon>Tremellales</taxon>
        <taxon>Cryptococcaceae</taxon>
        <taxon>Cryptococcus</taxon>
    </lineage>
</organism>
<feature type="transmembrane region" description="Helical" evidence="12">
    <location>
        <begin position="410"/>
        <end position="433"/>
    </location>
</feature>
<comment type="cofactor">
    <cofactor evidence="1">
        <name>heme b</name>
        <dbReference type="ChEBI" id="CHEBI:60344"/>
    </cofactor>
</comment>
<keyword evidence="7" id="KW-0408">Iron</keyword>
<dbReference type="GeneID" id="30156331"/>
<feature type="transmembrane region" description="Helical" evidence="12">
    <location>
        <begin position="93"/>
        <end position="111"/>
    </location>
</feature>
<dbReference type="GO" id="GO:0016653">
    <property type="term" value="F:oxidoreductase activity, acting on NAD(P)H, heme protein as acceptor"/>
    <property type="evidence" value="ECO:0007669"/>
    <property type="project" value="TreeGrafter"/>
</dbReference>
<dbReference type="GO" id="GO:0006784">
    <property type="term" value="P:heme A biosynthetic process"/>
    <property type="evidence" value="ECO:0007669"/>
    <property type="project" value="InterPro"/>
</dbReference>
<dbReference type="Pfam" id="PF02628">
    <property type="entry name" value="COX15-CtaA"/>
    <property type="match status" value="1"/>
</dbReference>
<dbReference type="AlphaFoldDB" id="A0A1E3HNJ4"/>
<name>A0A1E3HNJ4_9TREE</name>
<accession>A0A1E3HNJ4</accession>
<evidence type="ECO:0000256" key="11">
    <source>
        <dbReference type="ARBA" id="ARBA00048044"/>
    </source>
</evidence>
<evidence type="ECO:0000256" key="5">
    <source>
        <dbReference type="ARBA" id="ARBA00022989"/>
    </source>
</evidence>
<dbReference type="GO" id="GO:0046872">
    <property type="term" value="F:metal ion binding"/>
    <property type="evidence" value="ECO:0007669"/>
    <property type="project" value="UniProtKB-KW"/>
</dbReference>
<evidence type="ECO:0000256" key="7">
    <source>
        <dbReference type="ARBA" id="ARBA00023004"/>
    </source>
</evidence>
<feature type="transmembrane region" description="Helical" evidence="12">
    <location>
        <begin position="309"/>
        <end position="336"/>
    </location>
</feature>
<comment type="caution">
    <text evidence="13">The sequence shown here is derived from an EMBL/GenBank/DDBJ whole genome shotgun (WGS) entry which is preliminary data.</text>
</comment>
<dbReference type="OrthoDB" id="1726137at2759"/>
<feature type="transmembrane region" description="Helical" evidence="12">
    <location>
        <begin position="379"/>
        <end position="398"/>
    </location>
</feature>
<keyword evidence="5 12" id="KW-1133">Transmembrane helix</keyword>
<comment type="pathway">
    <text evidence="10">Porphyrin-containing compound metabolism; heme A biosynthesis; heme A from heme O: step 1/1.</text>
</comment>
<keyword evidence="14" id="KW-1185">Reference proteome</keyword>
<sequence length="474" mass="52611">MLAPALTRAVCRSLRADAQAARFPHRAFSSAPSKHSFARQTPRPINLPFFTPSSRTSFFFPSHTYKFPRSLSTAAPKAKADPVYDDIPRSLPYWLYGCSAVVFGIVVIGGLTRLTESGLSIVEWNPITGILPPITKADWDLEWEKYRVSPEGIMMNANINIDEFKKIFYMEWGHRLAGRALGMGCVYSWIMEAKLTGRRFVIPTIYYLARYKLPRPLPMKLLLIGLGIGFQGVLGWWMVKSGLDEQIIKDNSVPRVSQYRLAAHYTAAVALYVGMLSTAIGIHRDMKLAKNPAIIQALNKPAVKKFRGLVHLSGMMVFLTAVTGAFVAGLDAGLIYNEFPYMGEGFVPPTEDLYDQRYAKSGSDKIWRNMLENPVTAQFDHRVLATTTFTILCTLPFAARRLPFKSSRRLAGLATAAAVTQVSLGISTLLYLVPIPLASMHQAGSVLLLTAILALGGSLRKPSKMMKMMRVAKR</sequence>
<evidence type="ECO:0000313" key="14">
    <source>
        <dbReference type="Proteomes" id="UP000094065"/>
    </source>
</evidence>
<dbReference type="GO" id="GO:0005743">
    <property type="term" value="C:mitochondrial inner membrane"/>
    <property type="evidence" value="ECO:0007669"/>
    <property type="project" value="TreeGrafter"/>
</dbReference>
<evidence type="ECO:0000256" key="4">
    <source>
        <dbReference type="ARBA" id="ARBA00022723"/>
    </source>
</evidence>
<keyword evidence="9 12" id="KW-0472">Membrane</keyword>
<dbReference type="EMBL" id="AWGJ01000007">
    <property type="protein sequence ID" value="ODN77920.1"/>
    <property type="molecule type" value="Genomic_DNA"/>
</dbReference>
<protein>
    <recommendedName>
        <fullName evidence="15">Cytochrome c oxidase assembly protein COX15</fullName>
    </recommendedName>
</protein>
<dbReference type="RefSeq" id="XP_018993156.1">
    <property type="nucleotide sequence ID" value="XM_019139213.1"/>
</dbReference>
<evidence type="ECO:0000313" key="13">
    <source>
        <dbReference type="EMBL" id="ODN77920.1"/>
    </source>
</evidence>
<proteinExistence type="predicted"/>
<feature type="transmembrane region" description="Helical" evidence="12">
    <location>
        <begin position="259"/>
        <end position="282"/>
    </location>
</feature>
<dbReference type="STRING" id="1295533.A0A1E3HNJ4"/>
<keyword evidence="3 12" id="KW-0812">Transmembrane</keyword>
<evidence type="ECO:0000256" key="9">
    <source>
        <dbReference type="ARBA" id="ARBA00023136"/>
    </source>
</evidence>
<dbReference type="PANTHER" id="PTHR23289">
    <property type="entry name" value="CYTOCHROME C OXIDASE ASSEMBLY PROTEIN COX15"/>
    <property type="match status" value="1"/>
</dbReference>
<keyword evidence="6" id="KW-0560">Oxidoreductase</keyword>
<evidence type="ECO:0000256" key="8">
    <source>
        <dbReference type="ARBA" id="ARBA00023133"/>
    </source>
</evidence>
<evidence type="ECO:0008006" key="15">
    <source>
        <dbReference type="Google" id="ProtNLM"/>
    </source>
</evidence>
<evidence type="ECO:0000256" key="10">
    <source>
        <dbReference type="ARBA" id="ARBA00044501"/>
    </source>
</evidence>
<evidence type="ECO:0000256" key="1">
    <source>
        <dbReference type="ARBA" id="ARBA00001970"/>
    </source>
</evidence>
<feature type="transmembrane region" description="Helical" evidence="12">
    <location>
        <begin position="221"/>
        <end position="239"/>
    </location>
</feature>
<comment type="subcellular location">
    <subcellularLocation>
        <location evidence="2">Membrane</location>
        <topology evidence="2">Multi-pass membrane protein</topology>
    </subcellularLocation>
</comment>
<dbReference type="InterPro" id="IPR003780">
    <property type="entry name" value="COX15/CtaA_fam"/>
</dbReference>
<evidence type="ECO:0000256" key="6">
    <source>
        <dbReference type="ARBA" id="ARBA00023002"/>
    </source>
</evidence>
<evidence type="ECO:0000256" key="3">
    <source>
        <dbReference type="ARBA" id="ARBA00022692"/>
    </source>
</evidence>
<gene>
    <name evidence="13" type="ORF">L202_05022</name>
</gene>
<reference evidence="13 14" key="1">
    <citation type="submission" date="2016-06" db="EMBL/GenBank/DDBJ databases">
        <title>Evolution of pathogenesis and genome organization in the Tremellales.</title>
        <authorList>
            <person name="Cuomo C."/>
            <person name="Litvintseva A."/>
            <person name="Heitman J."/>
            <person name="Chen Y."/>
            <person name="Sun S."/>
            <person name="Springer D."/>
            <person name="Dromer F."/>
            <person name="Young S."/>
            <person name="Zeng Q."/>
            <person name="Chapman S."/>
            <person name="Gujja S."/>
            <person name="Saif S."/>
            <person name="Birren B."/>
        </authorList>
    </citation>
    <scope>NUCLEOTIDE SEQUENCE [LARGE SCALE GENOMIC DNA]</scope>
    <source>
        <strain evidence="13 14">CBS 6039</strain>
    </source>
</reference>